<dbReference type="EMBL" id="CP119326">
    <property type="protein sequence ID" value="WEK39416.1"/>
    <property type="molecule type" value="Genomic_DNA"/>
</dbReference>
<dbReference type="GO" id="GO:0051082">
    <property type="term" value="F:unfolded protein binding"/>
    <property type="evidence" value="ECO:0007669"/>
    <property type="project" value="InterPro"/>
</dbReference>
<evidence type="ECO:0000313" key="5">
    <source>
        <dbReference type="EMBL" id="WEK39416.1"/>
    </source>
</evidence>
<dbReference type="SMART" id="SM00935">
    <property type="entry name" value="OmpH"/>
    <property type="match status" value="1"/>
</dbReference>
<dbReference type="Pfam" id="PF03938">
    <property type="entry name" value="OmpH"/>
    <property type="match status" value="1"/>
</dbReference>
<gene>
    <name evidence="5" type="ORF">P0Y50_12825</name>
</gene>
<dbReference type="GO" id="GO:0005829">
    <property type="term" value="C:cytosol"/>
    <property type="evidence" value="ECO:0007669"/>
    <property type="project" value="TreeGrafter"/>
</dbReference>
<evidence type="ECO:0000256" key="4">
    <source>
        <dbReference type="SAM" id="SignalP"/>
    </source>
</evidence>
<dbReference type="GO" id="GO:0050821">
    <property type="term" value="P:protein stabilization"/>
    <property type="evidence" value="ECO:0007669"/>
    <property type="project" value="TreeGrafter"/>
</dbReference>
<dbReference type="InterPro" id="IPR005632">
    <property type="entry name" value="Chaperone_Skp"/>
</dbReference>
<protein>
    <submittedName>
        <fullName evidence="5">OmpH family outer membrane protein</fullName>
    </submittedName>
</protein>
<keyword evidence="3" id="KW-0175">Coiled coil</keyword>
<name>A0AAJ5WW86_9CAUL</name>
<proteinExistence type="inferred from homology"/>
<dbReference type="SUPFAM" id="SSF111384">
    <property type="entry name" value="OmpH-like"/>
    <property type="match status" value="1"/>
</dbReference>
<comment type="similarity">
    <text evidence="1">Belongs to the Skp family.</text>
</comment>
<evidence type="ECO:0000313" key="6">
    <source>
        <dbReference type="Proteomes" id="UP001213664"/>
    </source>
</evidence>
<accession>A0AAJ5WW86</accession>
<dbReference type="AlphaFoldDB" id="A0AAJ5WW86"/>
<dbReference type="PANTHER" id="PTHR35089">
    <property type="entry name" value="CHAPERONE PROTEIN SKP"/>
    <property type="match status" value="1"/>
</dbReference>
<dbReference type="InterPro" id="IPR024930">
    <property type="entry name" value="Skp_dom_sf"/>
</dbReference>
<evidence type="ECO:0000256" key="3">
    <source>
        <dbReference type="SAM" id="Coils"/>
    </source>
</evidence>
<dbReference type="PANTHER" id="PTHR35089:SF1">
    <property type="entry name" value="CHAPERONE PROTEIN SKP"/>
    <property type="match status" value="1"/>
</dbReference>
<organism evidence="5 6">
    <name type="scientific">Candidatus Brevundimonas colombiensis</name>
    <dbReference type="NCBI Taxonomy" id="3121376"/>
    <lineage>
        <taxon>Bacteria</taxon>
        <taxon>Pseudomonadati</taxon>
        <taxon>Pseudomonadota</taxon>
        <taxon>Alphaproteobacteria</taxon>
        <taxon>Caulobacterales</taxon>
        <taxon>Caulobacteraceae</taxon>
        <taxon>Brevundimonas</taxon>
    </lineage>
</organism>
<evidence type="ECO:0000256" key="1">
    <source>
        <dbReference type="ARBA" id="ARBA00009091"/>
    </source>
</evidence>
<feature type="chain" id="PRO_5042545421" evidence="4">
    <location>
        <begin position="22"/>
        <end position="208"/>
    </location>
</feature>
<feature type="signal peptide" evidence="4">
    <location>
        <begin position="1"/>
        <end position="21"/>
    </location>
</feature>
<keyword evidence="2 4" id="KW-0732">Signal</keyword>
<feature type="coiled-coil region" evidence="3">
    <location>
        <begin position="100"/>
        <end position="127"/>
    </location>
</feature>
<evidence type="ECO:0000256" key="2">
    <source>
        <dbReference type="ARBA" id="ARBA00022729"/>
    </source>
</evidence>
<sequence length="208" mass="22096">MKALIIAATAAASLLASAASAASAATAQQASAAPANPGPVIPGVCVYYNARLLAQSSAGQAVEARMQQLAQEVQGELQPYATAIQTEAQQLQTSGASLPADQMQQRRQALQQRAQEAQQLEATRENELRYTLAMQRQAITEAVSPILTALYQEKGCGLLLDRESVFMMNPAMDVTDLAIQRLNTALPTLSFNRMTVPAQTQAQPAAAR</sequence>
<dbReference type="Gene3D" id="3.30.910.20">
    <property type="entry name" value="Skp domain"/>
    <property type="match status" value="1"/>
</dbReference>
<reference evidence="5" key="1">
    <citation type="submission" date="2023-03" db="EMBL/GenBank/DDBJ databases">
        <title>Andean soil-derived lignocellulolytic bacterial consortium as a source of novel taxa and putative plastic-active enzymes.</title>
        <authorList>
            <person name="Diaz-Garcia L."/>
            <person name="Chuvochina M."/>
            <person name="Feuerriegel G."/>
            <person name="Bunk B."/>
            <person name="Sproer C."/>
            <person name="Streit W.R."/>
            <person name="Rodriguez L.M."/>
            <person name="Overmann J."/>
            <person name="Jimenez D.J."/>
        </authorList>
    </citation>
    <scope>NUCLEOTIDE SEQUENCE</scope>
    <source>
        <strain evidence="5">MAG 833</strain>
    </source>
</reference>
<dbReference type="Proteomes" id="UP001213664">
    <property type="component" value="Chromosome"/>
</dbReference>